<accession>A0ABS6WIA0</accession>
<comment type="caution">
    <text evidence="1">The sequence shown here is derived from an EMBL/GenBank/DDBJ whole genome shotgun (WGS) entry which is preliminary data.</text>
</comment>
<dbReference type="EMBL" id="JAHWQX010000001">
    <property type="protein sequence ID" value="MBW3095678.1"/>
    <property type="molecule type" value="Genomic_DNA"/>
</dbReference>
<dbReference type="Proteomes" id="UP001430804">
    <property type="component" value="Unassembled WGS sequence"/>
</dbReference>
<evidence type="ECO:0000313" key="2">
    <source>
        <dbReference type="Proteomes" id="UP001430804"/>
    </source>
</evidence>
<sequence>MNPLRPWLRWYRRKQAQRRAQYHERRRLAILRQISEAQDARREWKPKLGDLQAATLAALRAENRMV</sequence>
<organism evidence="1 2">
    <name type="scientific">Pseudohoeflea coraliihabitans</name>
    <dbReference type="NCBI Taxonomy" id="2860393"/>
    <lineage>
        <taxon>Bacteria</taxon>
        <taxon>Pseudomonadati</taxon>
        <taxon>Pseudomonadota</taxon>
        <taxon>Alphaproteobacteria</taxon>
        <taxon>Hyphomicrobiales</taxon>
        <taxon>Rhizobiaceae</taxon>
        <taxon>Pseudohoeflea</taxon>
    </lineage>
</organism>
<evidence type="ECO:0000313" key="1">
    <source>
        <dbReference type="EMBL" id="MBW3095678.1"/>
    </source>
</evidence>
<gene>
    <name evidence="1" type="ORF">KY465_00130</name>
</gene>
<reference evidence="1" key="1">
    <citation type="submission" date="2021-07" db="EMBL/GenBank/DDBJ databases">
        <title>Pseudohoeflea marina sp. nov. a polyhydroxyalcanoate-producing bacterium.</title>
        <authorList>
            <person name="Zheng W."/>
            <person name="Yu S."/>
            <person name="Huang Y."/>
        </authorList>
    </citation>
    <scope>NUCLEOTIDE SEQUENCE</scope>
    <source>
        <strain evidence="1">DP4N28-3</strain>
    </source>
</reference>
<proteinExistence type="predicted"/>
<name>A0ABS6WIA0_9HYPH</name>
<protein>
    <submittedName>
        <fullName evidence="1">Uncharacterized protein</fullName>
    </submittedName>
</protein>
<dbReference type="RefSeq" id="WP_219157065.1">
    <property type="nucleotide sequence ID" value="NZ_JAHWQX010000001.1"/>
</dbReference>
<keyword evidence="2" id="KW-1185">Reference proteome</keyword>